<dbReference type="EMBL" id="JABTTQ020003210">
    <property type="protein sequence ID" value="KAK6119388.1"/>
    <property type="molecule type" value="Genomic_DNA"/>
</dbReference>
<accession>A0ABR0UAY2</accession>
<dbReference type="Proteomes" id="UP001318860">
    <property type="component" value="Unassembled WGS sequence"/>
</dbReference>
<proteinExistence type="predicted"/>
<evidence type="ECO:0000313" key="1">
    <source>
        <dbReference type="EMBL" id="KAK6119388.1"/>
    </source>
</evidence>
<keyword evidence="2" id="KW-1185">Reference proteome</keyword>
<reference evidence="1 2" key="1">
    <citation type="journal article" date="2021" name="Comput. Struct. Biotechnol. J.">
        <title>De novo genome assembly of the potent medicinal plant Rehmannia glutinosa using nanopore technology.</title>
        <authorList>
            <person name="Ma L."/>
            <person name="Dong C."/>
            <person name="Song C."/>
            <person name="Wang X."/>
            <person name="Zheng X."/>
            <person name="Niu Y."/>
            <person name="Chen S."/>
            <person name="Feng W."/>
        </authorList>
    </citation>
    <scope>NUCLEOTIDE SEQUENCE [LARGE SCALE GENOMIC DNA]</scope>
    <source>
        <strain evidence="1">DH-2019</strain>
    </source>
</reference>
<evidence type="ECO:0008006" key="3">
    <source>
        <dbReference type="Google" id="ProtNLM"/>
    </source>
</evidence>
<dbReference type="PANTHER" id="PTHR48475">
    <property type="entry name" value="RIBONUCLEASE H"/>
    <property type="match status" value="1"/>
</dbReference>
<organism evidence="1 2">
    <name type="scientific">Rehmannia glutinosa</name>
    <name type="common">Chinese foxglove</name>
    <dbReference type="NCBI Taxonomy" id="99300"/>
    <lineage>
        <taxon>Eukaryota</taxon>
        <taxon>Viridiplantae</taxon>
        <taxon>Streptophyta</taxon>
        <taxon>Embryophyta</taxon>
        <taxon>Tracheophyta</taxon>
        <taxon>Spermatophyta</taxon>
        <taxon>Magnoliopsida</taxon>
        <taxon>eudicotyledons</taxon>
        <taxon>Gunneridae</taxon>
        <taxon>Pentapetalae</taxon>
        <taxon>asterids</taxon>
        <taxon>lamiids</taxon>
        <taxon>Lamiales</taxon>
        <taxon>Orobanchaceae</taxon>
        <taxon>Rehmannieae</taxon>
        <taxon>Rehmannia</taxon>
    </lineage>
</organism>
<name>A0ABR0UAY2_REHGL</name>
<dbReference type="PANTHER" id="PTHR48475:SF2">
    <property type="entry name" value="RIBONUCLEASE H"/>
    <property type="match status" value="1"/>
</dbReference>
<comment type="caution">
    <text evidence="1">The sequence shown here is derived from an EMBL/GenBank/DDBJ whole genome shotgun (WGS) entry which is preliminary data.</text>
</comment>
<sequence>MAARFRLIGELLYKQSFSSPYPMCLSLEEVAYVLREIHEGACGAHIGGPALAKKATRASYFWPKMKEAAEDLDTNSSLLREALDEVDEVKDKAYLRMEVSKHLLKKAYDKRVKKRNFQEGDLVLRQVDALKPVGKLEANWEGPY</sequence>
<dbReference type="Gene3D" id="1.10.340.70">
    <property type="match status" value="1"/>
</dbReference>
<protein>
    <recommendedName>
        <fullName evidence="3">Integrase zinc-binding domain-containing protein</fullName>
    </recommendedName>
</protein>
<evidence type="ECO:0000313" key="2">
    <source>
        <dbReference type="Proteomes" id="UP001318860"/>
    </source>
</evidence>
<gene>
    <name evidence="1" type="ORF">DH2020_046870</name>
</gene>